<dbReference type="RefSeq" id="WP_188421498.1">
    <property type="nucleotide sequence ID" value="NZ_BMCK01000002.1"/>
</dbReference>
<dbReference type="PANTHER" id="PTHR30292">
    <property type="entry name" value="UNCHARACTERIZED PROTEIN YBGL-RELATED"/>
    <property type="match status" value="1"/>
</dbReference>
<keyword evidence="2" id="KW-1185">Reference proteome</keyword>
<dbReference type="PANTHER" id="PTHR30292:SF0">
    <property type="entry name" value="5-OXOPROLINASE SUBUNIT A"/>
    <property type="match status" value="1"/>
</dbReference>
<dbReference type="InterPro" id="IPR011330">
    <property type="entry name" value="Glyco_hydro/deAcase_b/a-brl"/>
</dbReference>
<dbReference type="Pfam" id="PF03746">
    <property type="entry name" value="LamB_YcsF"/>
    <property type="match status" value="1"/>
</dbReference>
<organism evidence="1 2">
    <name type="scientific">Nocardioides daphniae</name>
    <dbReference type="NCBI Taxonomy" id="402297"/>
    <lineage>
        <taxon>Bacteria</taxon>
        <taxon>Bacillati</taxon>
        <taxon>Actinomycetota</taxon>
        <taxon>Actinomycetes</taxon>
        <taxon>Propionibacteriales</taxon>
        <taxon>Nocardioidaceae</taxon>
        <taxon>Nocardioides</taxon>
    </lineage>
</organism>
<name>A0ABQ1Q9M6_9ACTN</name>
<dbReference type="Proteomes" id="UP000630594">
    <property type="component" value="Unassembled WGS sequence"/>
</dbReference>
<comment type="caution">
    <text evidence="1">The sequence shown here is derived from an EMBL/GenBank/DDBJ whole genome shotgun (WGS) entry which is preliminary data.</text>
</comment>
<gene>
    <name evidence="1" type="ORF">GCM10007231_17980</name>
</gene>
<protein>
    <recommendedName>
        <fullName evidence="3">LamB/YcsF family protein</fullName>
    </recommendedName>
</protein>
<dbReference type="InterPro" id="IPR005501">
    <property type="entry name" value="LamB/YcsF/PxpA-like"/>
</dbReference>
<dbReference type="EMBL" id="BMCK01000002">
    <property type="protein sequence ID" value="GGD19275.1"/>
    <property type="molecule type" value="Genomic_DNA"/>
</dbReference>
<dbReference type="SUPFAM" id="SSF88713">
    <property type="entry name" value="Glycoside hydrolase/deacetylase"/>
    <property type="match status" value="1"/>
</dbReference>
<evidence type="ECO:0008006" key="3">
    <source>
        <dbReference type="Google" id="ProtNLM"/>
    </source>
</evidence>
<accession>A0ABQ1Q9M6</accession>
<reference evidence="2" key="1">
    <citation type="journal article" date="2019" name="Int. J. Syst. Evol. Microbiol.">
        <title>The Global Catalogue of Microorganisms (GCM) 10K type strain sequencing project: providing services to taxonomists for standard genome sequencing and annotation.</title>
        <authorList>
            <consortium name="The Broad Institute Genomics Platform"/>
            <consortium name="The Broad Institute Genome Sequencing Center for Infectious Disease"/>
            <person name="Wu L."/>
            <person name="Ma J."/>
        </authorList>
    </citation>
    <scope>NUCLEOTIDE SEQUENCE [LARGE SCALE GENOMIC DNA]</scope>
    <source>
        <strain evidence="2">CCM 7403</strain>
    </source>
</reference>
<evidence type="ECO:0000313" key="1">
    <source>
        <dbReference type="EMBL" id="GGD19275.1"/>
    </source>
</evidence>
<evidence type="ECO:0000313" key="2">
    <source>
        <dbReference type="Proteomes" id="UP000630594"/>
    </source>
</evidence>
<sequence length="229" mass="23969">MHVDLNADLGEEITDDAALLEVVSSANVACGYHAGSVAIMREVCERAAAARVSVGAQVSYADRDNFGRLALDVPAQVLRDQVADQVGTLAEIARSAGITVRYVKPHGALYHRVIDDEVQAAAVLEGSGDLPVLGMVPGVFVDLARARGRAVHSEAFPDRGYTDEGRLVPRDLPGALVHGAEAVASRAVDLAARPGIDSLCLHGDSPDAVGTARAVRDALRAAGWRLHGL</sequence>
<dbReference type="CDD" id="cd10787">
    <property type="entry name" value="LamB_YcsF_like"/>
    <property type="match status" value="1"/>
</dbReference>
<dbReference type="Gene3D" id="3.20.20.370">
    <property type="entry name" value="Glycoside hydrolase/deacetylase"/>
    <property type="match status" value="1"/>
</dbReference>
<proteinExistence type="predicted"/>